<accession>A0A9W4UGY0</accession>
<evidence type="ECO:0000313" key="3">
    <source>
        <dbReference type="Proteomes" id="UP001152607"/>
    </source>
</evidence>
<dbReference type="PANTHER" id="PTHR47332">
    <property type="entry name" value="SET DOMAIN-CONTAINING PROTEIN 5"/>
    <property type="match status" value="1"/>
</dbReference>
<reference evidence="2" key="1">
    <citation type="submission" date="2023-01" db="EMBL/GenBank/DDBJ databases">
        <authorList>
            <person name="Van Ghelder C."/>
            <person name="Rancurel C."/>
        </authorList>
    </citation>
    <scope>NUCLEOTIDE SEQUENCE</scope>
    <source>
        <strain evidence="2">CNCM I-4278</strain>
    </source>
</reference>
<dbReference type="InterPro" id="IPR046341">
    <property type="entry name" value="SET_dom_sf"/>
</dbReference>
<dbReference type="OrthoDB" id="438641at2759"/>
<evidence type="ECO:0000313" key="2">
    <source>
        <dbReference type="EMBL" id="CAI6334812.1"/>
    </source>
</evidence>
<comment type="caution">
    <text evidence="2">The sequence shown here is derived from an EMBL/GenBank/DDBJ whole genome shotgun (WGS) entry which is preliminary data.</text>
</comment>
<dbReference type="Proteomes" id="UP001152607">
    <property type="component" value="Unassembled WGS sequence"/>
</dbReference>
<protein>
    <submittedName>
        <fullName evidence="2">Uncharacterized protein</fullName>
    </submittedName>
</protein>
<feature type="region of interest" description="Disordered" evidence="1">
    <location>
        <begin position="154"/>
        <end position="183"/>
    </location>
</feature>
<organism evidence="2 3">
    <name type="scientific">Periconia digitata</name>
    <dbReference type="NCBI Taxonomy" id="1303443"/>
    <lineage>
        <taxon>Eukaryota</taxon>
        <taxon>Fungi</taxon>
        <taxon>Dikarya</taxon>
        <taxon>Ascomycota</taxon>
        <taxon>Pezizomycotina</taxon>
        <taxon>Dothideomycetes</taxon>
        <taxon>Pleosporomycetidae</taxon>
        <taxon>Pleosporales</taxon>
        <taxon>Massarineae</taxon>
        <taxon>Periconiaceae</taxon>
        <taxon>Periconia</taxon>
    </lineage>
</organism>
<evidence type="ECO:0000256" key="1">
    <source>
        <dbReference type="SAM" id="MobiDB-lite"/>
    </source>
</evidence>
<dbReference type="SUPFAM" id="SSF82199">
    <property type="entry name" value="SET domain"/>
    <property type="match status" value="1"/>
</dbReference>
<keyword evidence="3" id="KW-1185">Reference proteome</keyword>
<proteinExistence type="predicted"/>
<sequence length="334" mass="36791">MRSQLLVYIQIPGIDLFRLSKTTDANLIYPFERLRHFLMLSIDRLFGTPSSCILLGDKAFIPLTYTISKTMVAYWSLQRLKVLESVFCGDPKGLNHQTWSHTPYCALSADGSDYCVYTSNMAGENGISLILPPSVAQETSLLINNASLNAFAESHTRRPESAVSQDASKDDSNTTPPYEVRAVPGKGKGVIATRRIKKWETIMVDQAAVVIDRGIKKAVSESTRKQLMKKATKQLRNPDAVLELSGDHDAHGEKGNNRENNSQIADEQESNGLANSVEYILQTNGFGATVAGVKCRALFPLISVLHSLLPNKPPLSLCDVSRISVDRQHTESQS</sequence>
<dbReference type="EMBL" id="CAOQHR010000005">
    <property type="protein sequence ID" value="CAI6334812.1"/>
    <property type="molecule type" value="Genomic_DNA"/>
</dbReference>
<dbReference type="InterPro" id="IPR053185">
    <property type="entry name" value="SET_domain_protein"/>
</dbReference>
<name>A0A9W4UGY0_9PLEO</name>
<dbReference type="PANTHER" id="PTHR47332:SF2">
    <property type="entry name" value="SET-6"/>
    <property type="match status" value="1"/>
</dbReference>
<gene>
    <name evidence="2" type="ORF">PDIGIT_LOCUS7881</name>
</gene>
<dbReference type="AlphaFoldDB" id="A0A9W4UGY0"/>